<sequence>MTEVIRQHYVPQSLLRNFSSDTVNIYTVRVSENLKTPIENKKIKEVFCERHYFRTSQENYDQWFDDDKYARIFREILSQKIIPSRAEFRHDLCEIISLQFLRGIALRKESENLQKILEERFKSEYDELIELLECFNTDFIDQLKKDDRYGDFDYLEKYFADRKESVKNIHADLFKYTNVHVEKFEKLNIELIQNLSGKNELSYVISGSPVIRNQWINEYYFPISSDYCIWLHPQEMKIEPLEPRVLNEIQLINGTQHCSHRIAAKNKDTLEFILNNPLDESEISQLPNSYWKYVLYKMFIANKNAG</sequence>
<comment type="caution">
    <text evidence="1">The sequence shown here is derived from an EMBL/GenBank/DDBJ whole genome shotgun (WGS) entry which is preliminary data.</text>
</comment>
<dbReference type="RefSeq" id="WP_194019606.1">
    <property type="nucleotide sequence ID" value="NZ_JADEVV010000019.1"/>
</dbReference>
<dbReference type="Proteomes" id="UP000658720">
    <property type="component" value="Unassembled WGS sequence"/>
</dbReference>
<reference evidence="1 2" key="1">
    <citation type="submission" date="2020-10" db="EMBL/GenBank/DDBJ databases">
        <authorList>
            <person name="Castelo-Branco R."/>
            <person name="Eusebio N."/>
            <person name="Adriana R."/>
            <person name="Vieira A."/>
            <person name="Brugerolle De Fraissinette N."/>
            <person name="Rezende De Castro R."/>
            <person name="Schneider M.P."/>
            <person name="Vasconcelos V."/>
            <person name="Leao P.N."/>
        </authorList>
    </citation>
    <scope>NUCLEOTIDE SEQUENCE [LARGE SCALE GENOMIC DNA]</scope>
    <source>
        <strain evidence="1 2">LEGE 00031</strain>
    </source>
</reference>
<dbReference type="InterPro" id="IPR025332">
    <property type="entry name" value="DUF4238"/>
</dbReference>
<organism evidence="1 2">
    <name type="scientific">Synechocystis salina LEGE 00031</name>
    <dbReference type="NCBI Taxonomy" id="1828736"/>
    <lineage>
        <taxon>Bacteria</taxon>
        <taxon>Bacillati</taxon>
        <taxon>Cyanobacteriota</taxon>
        <taxon>Cyanophyceae</taxon>
        <taxon>Synechococcales</taxon>
        <taxon>Merismopediaceae</taxon>
        <taxon>Synechocystis</taxon>
    </lineage>
</organism>
<gene>
    <name evidence="1" type="ORF">IQ217_08425</name>
</gene>
<keyword evidence="2" id="KW-1185">Reference proteome</keyword>
<name>A0ABR9VTU4_9SYNC</name>
<dbReference type="Pfam" id="PF14022">
    <property type="entry name" value="DUF4238"/>
    <property type="match status" value="1"/>
</dbReference>
<proteinExistence type="predicted"/>
<accession>A0ABR9VTU4</accession>
<dbReference type="EMBL" id="JADEVV010000019">
    <property type="protein sequence ID" value="MBE9253868.1"/>
    <property type="molecule type" value="Genomic_DNA"/>
</dbReference>
<evidence type="ECO:0000313" key="1">
    <source>
        <dbReference type="EMBL" id="MBE9253868.1"/>
    </source>
</evidence>
<evidence type="ECO:0000313" key="2">
    <source>
        <dbReference type="Proteomes" id="UP000658720"/>
    </source>
</evidence>
<protein>
    <submittedName>
        <fullName evidence="1">DUF4238 domain-containing protein</fullName>
    </submittedName>
</protein>